<dbReference type="InterPro" id="IPR007081">
    <property type="entry name" value="RNA_pol_Rpb1_5"/>
</dbReference>
<dbReference type="GO" id="GO:0003677">
    <property type="term" value="F:DNA binding"/>
    <property type="evidence" value="ECO:0007669"/>
    <property type="project" value="InterPro"/>
</dbReference>
<organism evidence="9 10">
    <name type="scientific">Panicum miliaceum</name>
    <name type="common">Proso millet</name>
    <name type="synonym">Broomcorn millet</name>
    <dbReference type="NCBI Taxonomy" id="4540"/>
    <lineage>
        <taxon>Eukaryota</taxon>
        <taxon>Viridiplantae</taxon>
        <taxon>Streptophyta</taxon>
        <taxon>Embryophyta</taxon>
        <taxon>Tracheophyta</taxon>
        <taxon>Spermatophyta</taxon>
        <taxon>Magnoliopsida</taxon>
        <taxon>Liliopsida</taxon>
        <taxon>Poales</taxon>
        <taxon>Poaceae</taxon>
        <taxon>PACMAD clade</taxon>
        <taxon>Panicoideae</taxon>
        <taxon>Panicodae</taxon>
        <taxon>Paniceae</taxon>
        <taxon>Panicinae</taxon>
        <taxon>Panicum</taxon>
        <taxon>Panicum sect. Panicum</taxon>
    </lineage>
</organism>
<sequence length="1384" mass="152929">MADDDLAAAAATGLHILEGSIRRIKLSVASNEEILKAQPVDALGKPFPITHCSQLQDNPSLGLPLQVGSCESCGATQIDKCEGHFGFIELPAPIYHPSHVAELGKILNIICLRLKKPNKGTGKERKFTSCSYCQDIPPLCATQVKKSNGARSLELKAPLKEVVGDGFWSFLDQFGFHTRRTCHRRPLHPKEVQNVMRKISEETRTRLAARGYNLQDGFVMSYMCVPPNCLHISNLLDDNTAMCPPDTSKMLLRKVLRIIEQIKSSSISHPNFEAHDVGEDDLQVAVSNYINMGGTAKGTQSVAFTRQPAPKQWQQRMKALFISKSSSFTCRAVITGDPYIGLDVVGVPDEVAGRMSVKEHVTDYNIARLRAMMDKGLCLTYTDINSNTYDLVGGKGSKKRTTLRVGETVDRRILDGDLVFLNRSPSTDKHSIQALYFHVHDDHTIKINPLICGPLGADFDGDCVHIFFPRSVSARVEAIELFTVENQLMNSHSAKLNFQIKNDYLLALKIMCDKRESTVDFIAHVSALGLLVDPKSDSALRKLVEQLGFLGRQLQNNGTLYSGNLVEDCYKFLNKCSGSTKCYDPLKAHDVVRSSFYNGLNPHEELLHSISVREKIERSSSKGLAEPGNLFKNMMAILRDVIVCYDGTIRTSCSNLIAQFGSTNASRPVTPSDPVGILAATAVANAAYKVVLDPNQNNMSSWDSMKEVLLTKATSITDTTDQKAILYLDKCFCGLEFCMERAALKENLNRMEITMGNILQTCQEVISKHVKKSRQLRQILKTIEMISSEHCLCDQDICNQKALQVSCLQFFLDASTTTGLSETNIVQLMTNAIFPILLDTIIKGDPRVKEAKVIWVQPELTCWVQNSTTEQNGELALEVTVEKAAAAECGGTWGVAMDACVPVMDFIDTTRSTPYNIQEVHEVFGISCAFDRVRQHLSKAVGMVTKSVLTEHLTTVASSMTCTGSLHGFSRSGCKATLQSLKIQAPFTEATLSRPMQCFRKSAEKVDSDQLANIVSACSWGNQAAIGTASTFEIHCKDENQSASNEILGGYGLYDFLATVGTIEAAEQNTVTPHSSCLYDVDKIPEDQVQEDEVICLGGNLPISWTDKPKADSLLLDFKGRRTGIHSTRQERQGMQNKSNWNSVANWKNDRPSGPLHSAFAGSTSSGGWNKKRFSGQVFERKQPKHSWSSAATHQGDKPSWCSKNVAGAQKYGIAESSSSGGCNRKNSGVGRGGGRGMRKSGAHHGGGNSRNSRAQNNCIARQGGISYNFTPVEQQIYAQVEPIMKNVKRIIRESRDGMKLSLDDEMFIVNNVLMYHPEKEKKMSGQGNYIMVAKHQTFHSRRCLYVATSDASSQDFSYKKCLENFIRIHYPDAADSFCRKYFK</sequence>
<dbReference type="GO" id="GO:0003899">
    <property type="term" value="F:DNA-directed RNA polymerase activity"/>
    <property type="evidence" value="ECO:0007669"/>
    <property type="project" value="UniProtKB-EC"/>
</dbReference>
<dbReference type="SMART" id="SM00663">
    <property type="entry name" value="RPOLA_N"/>
    <property type="match status" value="1"/>
</dbReference>
<comment type="similarity">
    <text evidence="6">Belongs to the RNA polymerase beta' chain family.</text>
</comment>
<evidence type="ECO:0000256" key="6">
    <source>
        <dbReference type="RuleBase" id="RU004279"/>
    </source>
</evidence>
<dbReference type="Pfam" id="PF00623">
    <property type="entry name" value="RNA_pol_Rpb1_2"/>
    <property type="match status" value="1"/>
</dbReference>
<evidence type="ECO:0000256" key="5">
    <source>
        <dbReference type="ARBA" id="ARBA00023163"/>
    </source>
</evidence>
<comment type="function">
    <text evidence="6">DNA-dependent RNA polymerase catalyzes the transcription of DNA into RNA using the four ribonucleoside triphosphates as substrates.</text>
</comment>
<name>A0A3L6PST9_PANMI</name>
<evidence type="ECO:0000256" key="4">
    <source>
        <dbReference type="ARBA" id="ARBA00022833"/>
    </source>
</evidence>
<dbReference type="Pfam" id="PF11523">
    <property type="entry name" value="DUF3223"/>
    <property type="match status" value="1"/>
</dbReference>
<dbReference type="Gene3D" id="3.10.450.40">
    <property type="match status" value="1"/>
</dbReference>
<dbReference type="Gene3D" id="3.30.1490.180">
    <property type="entry name" value="RNA polymerase ii"/>
    <property type="match status" value="1"/>
</dbReference>
<proteinExistence type="inferred from homology"/>
<keyword evidence="1 6" id="KW-0240">DNA-directed RNA polymerase</keyword>
<dbReference type="EMBL" id="PQIB02000015">
    <property type="protein sequence ID" value="RLM64707.1"/>
    <property type="molecule type" value="Genomic_DNA"/>
</dbReference>
<keyword evidence="5 6" id="KW-0804">Transcription</keyword>
<evidence type="ECO:0000313" key="9">
    <source>
        <dbReference type="EMBL" id="RLM64707.1"/>
    </source>
</evidence>
<dbReference type="STRING" id="4540.A0A3L6PST9"/>
<keyword evidence="3 6" id="KW-0548">Nucleotidyltransferase</keyword>
<accession>A0A3L6PST9</accession>
<dbReference type="Pfam" id="PF04997">
    <property type="entry name" value="RNA_pol_Rpb1_1"/>
    <property type="match status" value="1"/>
</dbReference>
<dbReference type="Proteomes" id="UP000275267">
    <property type="component" value="Unassembled WGS sequence"/>
</dbReference>
<evidence type="ECO:0000256" key="3">
    <source>
        <dbReference type="ARBA" id="ARBA00022695"/>
    </source>
</evidence>
<evidence type="ECO:0000259" key="8">
    <source>
        <dbReference type="SMART" id="SM00663"/>
    </source>
</evidence>
<keyword evidence="2 6" id="KW-0808">Transferase</keyword>
<feature type="region of interest" description="Disordered" evidence="7">
    <location>
        <begin position="1179"/>
        <end position="1199"/>
    </location>
</feature>
<dbReference type="SUPFAM" id="SSF64484">
    <property type="entry name" value="beta and beta-prime subunits of DNA dependent RNA-polymerase"/>
    <property type="match status" value="1"/>
</dbReference>
<reference evidence="10" key="1">
    <citation type="journal article" date="2019" name="Nat. Commun.">
        <title>The genome of broomcorn millet.</title>
        <authorList>
            <person name="Zou C."/>
            <person name="Miki D."/>
            <person name="Li D."/>
            <person name="Tang Q."/>
            <person name="Xiao L."/>
            <person name="Rajput S."/>
            <person name="Deng P."/>
            <person name="Jia W."/>
            <person name="Huang R."/>
            <person name="Zhang M."/>
            <person name="Sun Y."/>
            <person name="Hu J."/>
            <person name="Fu X."/>
            <person name="Schnable P.S."/>
            <person name="Li F."/>
            <person name="Zhang H."/>
            <person name="Feng B."/>
            <person name="Zhu X."/>
            <person name="Liu R."/>
            <person name="Schnable J.C."/>
            <person name="Zhu J.-K."/>
            <person name="Zhang H."/>
        </authorList>
    </citation>
    <scope>NUCLEOTIDE SEQUENCE [LARGE SCALE GENOMIC DNA]</scope>
</reference>
<dbReference type="GO" id="GO:0006351">
    <property type="term" value="P:DNA-templated transcription"/>
    <property type="evidence" value="ECO:0007669"/>
    <property type="project" value="InterPro"/>
</dbReference>
<gene>
    <name evidence="9" type="ORF">C2845_PM16G13710</name>
</gene>
<dbReference type="InterPro" id="IPR000722">
    <property type="entry name" value="RNA_pol_asu"/>
</dbReference>
<dbReference type="Pfam" id="PF04998">
    <property type="entry name" value="RNA_pol_Rpb1_5"/>
    <property type="match status" value="1"/>
</dbReference>
<dbReference type="InterPro" id="IPR045867">
    <property type="entry name" value="DNA-dir_RpoC_beta_prime"/>
</dbReference>
<comment type="caution">
    <text evidence="9">The sequence shown here is derived from an EMBL/GenBank/DDBJ whole genome shotgun (WGS) entry which is preliminary data.</text>
</comment>
<dbReference type="InterPro" id="IPR007080">
    <property type="entry name" value="RNA_pol_Rpb1_1"/>
</dbReference>
<keyword evidence="4" id="KW-0862">Zinc</keyword>
<evidence type="ECO:0000256" key="7">
    <source>
        <dbReference type="SAM" id="MobiDB-lite"/>
    </source>
</evidence>
<comment type="catalytic activity">
    <reaction evidence="6">
        <text>RNA(n) + a ribonucleoside 5'-triphosphate = RNA(n+1) + diphosphate</text>
        <dbReference type="Rhea" id="RHEA:21248"/>
        <dbReference type="Rhea" id="RHEA-COMP:14527"/>
        <dbReference type="Rhea" id="RHEA-COMP:17342"/>
        <dbReference type="ChEBI" id="CHEBI:33019"/>
        <dbReference type="ChEBI" id="CHEBI:61557"/>
        <dbReference type="ChEBI" id="CHEBI:140395"/>
        <dbReference type="EC" id="2.7.7.6"/>
    </reaction>
</comment>
<dbReference type="PANTHER" id="PTHR19376:SF46">
    <property type="entry name" value="DNA-DIRECTED RNA POLYMERASE SUBUNIT"/>
    <property type="match status" value="1"/>
</dbReference>
<evidence type="ECO:0000313" key="10">
    <source>
        <dbReference type="Proteomes" id="UP000275267"/>
    </source>
</evidence>
<dbReference type="GO" id="GO:0000428">
    <property type="term" value="C:DNA-directed RNA polymerase complex"/>
    <property type="evidence" value="ECO:0007669"/>
    <property type="project" value="UniProtKB-KW"/>
</dbReference>
<protein>
    <recommendedName>
        <fullName evidence="6">DNA-directed RNA polymerase subunit</fullName>
        <ecNumber evidence="6">2.7.7.6</ecNumber>
    </recommendedName>
</protein>
<evidence type="ECO:0000256" key="2">
    <source>
        <dbReference type="ARBA" id="ARBA00022679"/>
    </source>
</evidence>
<dbReference type="PANTHER" id="PTHR19376">
    <property type="entry name" value="DNA-DIRECTED RNA POLYMERASE"/>
    <property type="match status" value="1"/>
</dbReference>
<keyword evidence="10" id="KW-1185">Reference proteome</keyword>
<dbReference type="InterPro" id="IPR006592">
    <property type="entry name" value="RNA_pol_N"/>
</dbReference>
<dbReference type="Gene3D" id="2.40.40.20">
    <property type="match status" value="1"/>
</dbReference>
<dbReference type="Gene3D" id="4.10.860.120">
    <property type="entry name" value="RNA polymerase II, clamp domain"/>
    <property type="match status" value="1"/>
</dbReference>
<dbReference type="InterPro" id="IPR044893">
    <property type="entry name" value="RNA_pol_Rpb1_clamp_domain"/>
</dbReference>
<feature type="region of interest" description="Disordered" evidence="7">
    <location>
        <begin position="1215"/>
        <end position="1255"/>
    </location>
</feature>
<dbReference type="OrthoDB" id="1926397at2759"/>
<feature type="domain" description="RNA polymerase N-terminal" evidence="8">
    <location>
        <begin position="216"/>
        <end position="512"/>
    </location>
</feature>
<evidence type="ECO:0000256" key="1">
    <source>
        <dbReference type="ARBA" id="ARBA00022478"/>
    </source>
</evidence>
<dbReference type="EC" id="2.7.7.6" evidence="6"/>